<keyword evidence="4" id="KW-0131">Cell cycle</keyword>
<dbReference type="EMBL" id="MBFR01000074">
    <property type="protein sequence ID" value="PVU94784.1"/>
    <property type="molecule type" value="Genomic_DNA"/>
</dbReference>
<evidence type="ECO:0000313" key="7">
    <source>
        <dbReference type="EMBL" id="PVU94784.1"/>
    </source>
</evidence>
<dbReference type="FunFam" id="1.10.8.270:FF:000035">
    <property type="entry name" value="Cell cycle arrest protein BUB2"/>
    <property type="match status" value="1"/>
</dbReference>
<proteinExistence type="inferred from homology"/>
<evidence type="ECO:0000259" key="6">
    <source>
        <dbReference type="PROSITE" id="PS50086"/>
    </source>
</evidence>
<sequence>MKKNQKYSRIITPFSDISAGIGGIILDLKQNPSIELNQRSKILNKASRRTHRNISLNSSKANLLKAANSILSSSKKSETHSTHPLRTSKSSIFTRKQAYDLSAPENLKTVASHNTLAAPQKNSFTLTSETLDKKFENHKLRTLSRAYHDSSEEVLVSEKTLRTIIELNSGLPLTEDETENKKLRAIFWMVLLDIRSSDPTNYLEVLKKCPSSSSNKINDDSFRTFSTDPKFRNAVSEKVLKRILNAVICCGEAESCYPSRYVQGMNVLLAPFSYVLNEPAAYYAFKQFLRNKCPLYAKPNLPGLVDECLAIIDPQLFLHLYSHNIHGLIYAFPAVLSISANIPPLEELLRIWDYLLACGVHLNVLCVVSQVLSLRELLLVSDSPKTVLQDWPTLDAHFIIQSSRYLYTKIPNNVRKLLAEHTHNLSTAESIISHEPSLNLVSQSLILKNKTTKYNKYANVLPMNQKSSINGATDTIKLKNNSRILTANINLSKKKKVPTNLGIVSLNSNSTINSQITRNRKKTNKSIRKSAIINDLESFVNDLKNEYS</sequence>
<dbReference type="InterPro" id="IPR000195">
    <property type="entry name" value="Rab-GAP-TBC_dom"/>
</dbReference>
<dbReference type="Pfam" id="PF00566">
    <property type="entry name" value="RabGAP-TBC"/>
    <property type="match status" value="1"/>
</dbReference>
<dbReference type="PANTHER" id="PTHR22957:SF263">
    <property type="entry name" value="MITOTIC CHECK POINT PROTEIN BUB2"/>
    <property type="match status" value="1"/>
</dbReference>
<keyword evidence="8" id="KW-1185">Reference proteome</keyword>
<reference evidence="7 8" key="1">
    <citation type="journal article" date="2018" name="MBio">
        <title>Comparative Genomics Reveals the Core Gene Toolbox for the Fungus-Insect Symbiosis.</title>
        <authorList>
            <person name="Wang Y."/>
            <person name="Stata M."/>
            <person name="Wang W."/>
            <person name="Stajich J.E."/>
            <person name="White M.M."/>
            <person name="Moncalvo J.M."/>
        </authorList>
    </citation>
    <scope>NUCLEOTIDE SEQUENCE [LARGE SCALE GENOMIC DNA]</scope>
    <source>
        <strain evidence="7 8">SWE-8-4</strain>
    </source>
</reference>
<dbReference type="PROSITE" id="PS50086">
    <property type="entry name" value="TBC_RABGAP"/>
    <property type="match status" value="1"/>
</dbReference>
<keyword evidence="2" id="KW-0963">Cytoplasm</keyword>
<gene>
    <name evidence="7" type="ORF">BB561_002248</name>
</gene>
<dbReference type="Proteomes" id="UP000245383">
    <property type="component" value="Unassembled WGS sequence"/>
</dbReference>
<evidence type="ECO:0000256" key="5">
    <source>
        <dbReference type="ARBA" id="ARBA00061049"/>
    </source>
</evidence>
<organism evidence="7 8">
    <name type="scientific">Smittium simulii</name>
    <dbReference type="NCBI Taxonomy" id="133385"/>
    <lineage>
        <taxon>Eukaryota</taxon>
        <taxon>Fungi</taxon>
        <taxon>Fungi incertae sedis</taxon>
        <taxon>Zoopagomycota</taxon>
        <taxon>Kickxellomycotina</taxon>
        <taxon>Harpellomycetes</taxon>
        <taxon>Harpellales</taxon>
        <taxon>Legeriomycetaceae</taxon>
        <taxon>Smittium</taxon>
    </lineage>
</organism>
<evidence type="ECO:0000313" key="8">
    <source>
        <dbReference type="Proteomes" id="UP000245383"/>
    </source>
</evidence>
<dbReference type="SMART" id="SM00164">
    <property type="entry name" value="TBC"/>
    <property type="match status" value="1"/>
</dbReference>
<dbReference type="PANTHER" id="PTHR22957">
    <property type="entry name" value="TBC1 DOMAIN FAMILY MEMBER GTPASE-ACTIVATING PROTEIN"/>
    <property type="match status" value="1"/>
</dbReference>
<evidence type="ECO:0000256" key="3">
    <source>
        <dbReference type="ARBA" id="ARBA00023212"/>
    </source>
</evidence>
<dbReference type="OrthoDB" id="10263206at2759"/>
<dbReference type="Gene3D" id="1.10.8.270">
    <property type="entry name" value="putative rabgap domain of human tbc1 domain family member 14 like domains"/>
    <property type="match status" value="1"/>
</dbReference>
<dbReference type="InterPro" id="IPR035969">
    <property type="entry name" value="Rab-GAP_TBC_sf"/>
</dbReference>
<dbReference type="GO" id="GO:0005856">
    <property type="term" value="C:cytoskeleton"/>
    <property type="evidence" value="ECO:0007669"/>
    <property type="project" value="UniProtKB-SubCell"/>
</dbReference>
<name>A0A2T9YR95_9FUNG</name>
<comment type="subcellular location">
    <subcellularLocation>
        <location evidence="1">Cytoplasm</location>
        <location evidence="1">Cytoskeleton</location>
    </subcellularLocation>
</comment>
<protein>
    <recommendedName>
        <fullName evidence="6">Rab-GAP TBC domain-containing protein</fullName>
    </recommendedName>
</protein>
<comment type="similarity">
    <text evidence="5">Belongs to the BUB2 family.</text>
</comment>
<evidence type="ECO:0000256" key="1">
    <source>
        <dbReference type="ARBA" id="ARBA00004245"/>
    </source>
</evidence>
<dbReference type="AlphaFoldDB" id="A0A2T9YR95"/>
<comment type="caution">
    <text evidence="7">The sequence shown here is derived from an EMBL/GenBank/DDBJ whole genome shotgun (WGS) entry which is preliminary data.</text>
</comment>
<keyword evidence="3" id="KW-0206">Cytoskeleton</keyword>
<dbReference type="GO" id="GO:0005096">
    <property type="term" value="F:GTPase activator activity"/>
    <property type="evidence" value="ECO:0007669"/>
    <property type="project" value="TreeGrafter"/>
</dbReference>
<accession>A0A2T9YR95</accession>
<evidence type="ECO:0000256" key="4">
    <source>
        <dbReference type="ARBA" id="ARBA00023306"/>
    </source>
</evidence>
<dbReference type="Gene3D" id="1.10.472.80">
    <property type="entry name" value="Ypt/Rab-GAP domain of gyp1p, domain 3"/>
    <property type="match status" value="1"/>
</dbReference>
<evidence type="ECO:0000256" key="2">
    <source>
        <dbReference type="ARBA" id="ARBA00022490"/>
    </source>
</evidence>
<dbReference type="STRING" id="133385.A0A2T9YR95"/>
<dbReference type="SUPFAM" id="SSF47923">
    <property type="entry name" value="Ypt/Rab-GAP domain of gyp1p"/>
    <property type="match status" value="2"/>
</dbReference>
<feature type="domain" description="Rab-GAP TBC" evidence="6">
    <location>
        <begin position="178"/>
        <end position="359"/>
    </location>
</feature>